<feature type="region of interest" description="Disordered" evidence="1">
    <location>
        <begin position="97"/>
        <end position="137"/>
    </location>
</feature>
<reference evidence="2" key="1">
    <citation type="submission" date="2021-05" db="EMBL/GenBank/DDBJ databases">
        <title>Comparative genomics of three Colletotrichum scovillei strains and genetic complementation revealed genes involved fungal growth and virulence on chili pepper.</title>
        <authorList>
            <person name="Hsieh D.-K."/>
            <person name="Chuang S.-C."/>
            <person name="Chen C.-Y."/>
            <person name="Chao Y.-T."/>
            <person name="Lu M.-Y.J."/>
            <person name="Lee M.-H."/>
            <person name="Shih M.-C."/>
        </authorList>
    </citation>
    <scope>NUCLEOTIDE SEQUENCE</scope>
    <source>
        <strain evidence="2">Coll-153</strain>
    </source>
</reference>
<protein>
    <submittedName>
        <fullName evidence="2">Uncharacterized protein</fullName>
    </submittedName>
</protein>
<proteinExistence type="predicted"/>
<comment type="caution">
    <text evidence="2">The sequence shown here is derived from an EMBL/GenBank/DDBJ whole genome shotgun (WGS) entry which is preliminary data.</text>
</comment>
<gene>
    <name evidence="2" type="ORF">JMJ77_002255</name>
</gene>
<feature type="compositionally biased region" description="Polar residues" evidence="1">
    <location>
        <begin position="117"/>
        <end position="137"/>
    </location>
</feature>
<feature type="compositionally biased region" description="Polar residues" evidence="1">
    <location>
        <begin position="33"/>
        <end position="52"/>
    </location>
</feature>
<evidence type="ECO:0000313" key="3">
    <source>
        <dbReference type="Proteomes" id="UP000699042"/>
    </source>
</evidence>
<feature type="region of interest" description="Disordered" evidence="1">
    <location>
        <begin position="1"/>
        <end position="57"/>
    </location>
</feature>
<dbReference type="AlphaFoldDB" id="A0A9P7R989"/>
<keyword evidence="3" id="KW-1185">Reference proteome</keyword>
<dbReference type="EMBL" id="JAESDN010000004">
    <property type="protein sequence ID" value="KAG7051637.1"/>
    <property type="molecule type" value="Genomic_DNA"/>
</dbReference>
<evidence type="ECO:0000313" key="2">
    <source>
        <dbReference type="EMBL" id="KAG7051637.1"/>
    </source>
</evidence>
<dbReference type="Proteomes" id="UP000699042">
    <property type="component" value="Unassembled WGS sequence"/>
</dbReference>
<sequence length="137" mass="14859">ATSTIPPTKRRGKFDLVLNVGFKQRPRSPEQGARTQKTSKAGQGTPQTSLPCPSSHPCSFPGVRERLTQTTAHFTRLIRATARQGAGDFFFSSNRVATTNQCGRIQHHSGRGERSRSLGNPANQSLRFQSAASPPVS</sequence>
<evidence type="ECO:0000256" key="1">
    <source>
        <dbReference type="SAM" id="MobiDB-lite"/>
    </source>
</evidence>
<feature type="non-terminal residue" evidence="2">
    <location>
        <position position="137"/>
    </location>
</feature>
<accession>A0A9P7R989</accession>
<name>A0A9P7R989_9PEZI</name>
<organism evidence="2 3">
    <name type="scientific">Colletotrichum scovillei</name>
    <dbReference type="NCBI Taxonomy" id="1209932"/>
    <lineage>
        <taxon>Eukaryota</taxon>
        <taxon>Fungi</taxon>
        <taxon>Dikarya</taxon>
        <taxon>Ascomycota</taxon>
        <taxon>Pezizomycotina</taxon>
        <taxon>Sordariomycetes</taxon>
        <taxon>Hypocreomycetidae</taxon>
        <taxon>Glomerellales</taxon>
        <taxon>Glomerellaceae</taxon>
        <taxon>Colletotrichum</taxon>
        <taxon>Colletotrichum acutatum species complex</taxon>
    </lineage>
</organism>